<dbReference type="InterPro" id="IPR032854">
    <property type="entry name" value="ALKBH3"/>
</dbReference>
<dbReference type="PANTHER" id="PTHR31212">
    <property type="entry name" value="ALPHA-KETOGLUTARATE-DEPENDENT DIOXYGENASE ALKB HOMOLOG 3"/>
    <property type="match status" value="1"/>
</dbReference>
<dbReference type="Proteomes" id="UP001164459">
    <property type="component" value="Chromosome"/>
</dbReference>
<dbReference type="SUPFAM" id="SSF51197">
    <property type="entry name" value="Clavaminate synthase-like"/>
    <property type="match status" value="1"/>
</dbReference>
<sequence length="211" mass="23419">MFTSLLDDRIRVARGSLAPARAAELMAALLRDTPWLAVRYENDGRPRELPRLTVNYGERSYDYSGLVFTPLPWTPLLAELRALAEAAAETRFNALIVQLYRDGEDGVNWHADDSLGVGRDPIIASLSFGATRKFLVRPKGAAEPCLTLELHAGDLLVMRGDLQHSHQHKVPREPEVKAPRINLTFRTLSGPAPQPAVAHASRVVRWPEDGE</sequence>
<protein>
    <submittedName>
        <fullName evidence="2">Alpha-ketoglutarate-dependent dioxygenase AlkB</fullName>
    </submittedName>
</protein>
<dbReference type="Pfam" id="PF13532">
    <property type="entry name" value="2OG-FeII_Oxy_2"/>
    <property type="match status" value="1"/>
</dbReference>
<evidence type="ECO:0000313" key="2">
    <source>
        <dbReference type="EMBL" id="WAS96749.1"/>
    </source>
</evidence>
<dbReference type="EMBL" id="CP114040">
    <property type="protein sequence ID" value="WAS96749.1"/>
    <property type="molecule type" value="Genomic_DNA"/>
</dbReference>
<dbReference type="GO" id="GO:0051213">
    <property type="term" value="F:dioxygenase activity"/>
    <property type="evidence" value="ECO:0007669"/>
    <property type="project" value="UniProtKB-KW"/>
</dbReference>
<reference evidence="2" key="1">
    <citation type="submission" date="2022-11" db="EMBL/GenBank/DDBJ databases">
        <title>Minimal conservation of predation-associated metabolite biosynthetic gene clusters underscores biosynthetic potential of Myxococcota including descriptions for ten novel species: Archangium lansinium sp. nov., Myxococcus landrumus sp. nov., Nannocystis bai.</title>
        <authorList>
            <person name="Ahearne A."/>
            <person name="Stevens C."/>
            <person name="Dowd S."/>
        </authorList>
    </citation>
    <scope>NUCLEOTIDE SEQUENCE</scope>
    <source>
        <strain evidence="2">Fl3</strain>
    </source>
</reference>
<organism evidence="2 3">
    <name type="scientific">Nannocystis punicea</name>
    <dbReference type="NCBI Taxonomy" id="2995304"/>
    <lineage>
        <taxon>Bacteria</taxon>
        <taxon>Pseudomonadati</taxon>
        <taxon>Myxococcota</taxon>
        <taxon>Polyangia</taxon>
        <taxon>Nannocystales</taxon>
        <taxon>Nannocystaceae</taxon>
        <taxon>Nannocystis</taxon>
    </lineage>
</organism>
<dbReference type="InterPro" id="IPR037151">
    <property type="entry name" value="AlkB-like_sf"/>
</dbReference>
<dbReference type="RefSeq" id="WP_269039113.1">
    <property type="nucleotide sequence ID" value="NZ_CP114040.1"/>
</dbReference>
<evidence type="ECO:0000259" key="1">
    <source>
        <dbReference type="PROSITE" id="PS51471"/>
    </source>
</evidence>
<keyword evidence="2" id="KW-0223">Dioxygenase</keyword>
<gene>
    <name evidence="2" type="ORF">O0S08_11420</name>
</gene>
<name>A0ABY7HBU6_9BACT</name>
<keyword evidence="2" id="KW-0560">Oxidoreductase</keyword>
<feature type="domain" description="Fe2OG dioxygenase" evidence="1">
    <location>
        <begin position="91"/>
        <end position="189"/>
    </location>
</feature>
<accession>A0ABY7HBU6</accession>
<dbReference type="InterPro" id="IPR027450">
    <property type="entry name" value="AlkB-like"/>
</dbReference>
<dbReference type="InterPro" id="IPR005123">
    <property type="entry name" value="Oxoglu/Fe-dep_dioxygenase_dom"/>
</dbReference>
<proteinExistence type="predicted"/>
<dbReference type="PANTHER" id="PTHR31212:SF4">
    <property type="entry name" value="ALPHA-KETOGLUTARATE-DEPENDENT DIOXYGENASE ALKB HOMOLOG 3"/>
    <property type="match status" value="1"/>
</dbReference>
<keyword evidence="3" id="KW-1185">Reference proteome</keyword>
<dbReference type="Gene3D" id="2.60.120.590">
    <property type="entry name" value="Alpha-ketoglutarate-dependent dioxygenase AlkB-like"/>
    <property type="match status" value="1"/>
</dbReference>
<evidence type="ECO:0000313" key="3">
    <source>
        <dbReference type="Proteomes" id="UP001164459"/>
    </source>
</evidence>
<dbReference type="PROSITE" id="PS51471">
    <property type="entry name" value="FE2OG_OXY"/>
    <property type="match status" value="1"/>
</dbReference>